<feature type="compositionally biased region" description="Basic and acidic residues" evidence="6">
    <location>
        <begin position="10"/>
        <end position="41"/>
    </location>
</feature>
<dbReference type="OMA" id="NTICTER"/>
<dbReference type="CDD" id="cd17744">
    <property type="entry name" value="BRCT_MDC1_rpt1"/>
    <property type="match status" value="1"/>
</dbReference>
<feature type="compositionally biased region" description="Polar residues" evidence="6">
    <location>
        <begin position="470"/>
        <end position="481"/>
    </location>
</feature>
<evidence type="ECO:0000313" key="9">
    <source>
        <dbReference type="Proteomes" id="UP000027135"/>
    </source>
</evidence>
<evidence type="ECO:0000259" key="7">
    <source>
        <dbReference type="PROSITE" id="PS50172"/>
    </source>
</evidence>
<dbReference type="CDD" id="cd18432">
    <property type="entry name" value="BRCT_PAXIP1_rpt6_like"/>
    <property type="match status" value="1"/>
</dbReference>
<dbReference type="EMBL" id="KK852824">
    <property type="protein sequence ID" value="KDR15439.1"/>
    <property type="molecule type" value="Genomic_DNA"/>
</dbReference>
<dbReference type="Pfam" id="PF16589">
    <property type="entry name" value="BRCT_2"/>
    <property type="match status" value="1"/>
</dbReference>
<dbReference type="SUPFAM" id="SSF52113">
    <property type="entry name" value="BRCT domain"/>
    <property type="match status" value="1"/>
</dbReference>
<feature type="compositionally biased region" description="Polar residues" evidence="6">
    <location>
        <begin position="390"/>
        <end position="403"/>
    </location>
</feature>
<dbReference type="InterPro" id="IPR036420">
    <property type="entry name" value="BRCT_dom_sf"/>
</dbReference>
<dbReference type="Pfam" id="PF16770">
    <property type="entry name" value="RTT107_BRCT_5"/>
    <property type="match status" value="1"/>
</dbReference>
<feature type="compositionally biased region" description="Polar residues" evidence="6">
    <location>
        <begin position="285"/>
        <end position="295"/>
    </location>
</feature>
<feature type="compositionally biased region" description="Basic and acidic residues" evidence="6">
    <location>
        <begin position="611"/>
        <end position="629"/>
    </location>
</feature>
<feature type="compositionally biased region" description="Low complexity" evidence="6">
    <location>
        <begin position="701"/>
        <end position="716"/>
    </location>
</feature>
<evidence type="ECO:0000256" key="5">
    <source>
        <dbReference type="ARBA" id="ARBA00030146"/>
    </source>
</evidence>
<dbReference type="PROSITE" id="PS50172">
    <property type="entry name" value="BRCT"/>
    <property type="match status" value="1"/>
</dbReference>
<dbReference type="InterPro" id="IPR051579">
    <property type="entry name" value="DDR_Transcriptional_Reg"/>
</dbReference>
<feature type="region of interest" description="Disordered" evidence="6">
    <location>
        <begin position="221"/>
        <end position="721"/>
    </location>
</feature>
<feature type="domain" description="BRCT" evidence="7">
    <location>
        <begin position="909"/>
        <end position="987"/>
    </location>
</feature>
<gene>
    <name evidence="8" type="ORF">L798_09144</name>
</gene>
<dbReference type="InParanoid" id="A0A067RA28"/>
<comment type="subcellular location">
    <subcellularLocation>
        <location evidence="1">Nucleus</location>
    </subcellularLocation>
</comment>
<dbReference type="InterPro" id="IPR001357">
    <property type="entry name" value="BRCT_dom"/>
</dbReference>
<protein>
    <recommendedName>
        <fullName evidence="4">PAX-interacting protein 1</fullName>
    </recommendedName>
    <alternativeName>
        <fullName evidence="5">PAX transactivation activation domain-interacting protein</fullName>
    </alternativeName>
</protein>
<keyword evidence="3" id="KW-0539">Nucleus</keyword>
<feature type="compositionally biased region" description="Basic and acidic residues" evidence="6">
    <location>
        <begin position="545"/>
        <end position="554"/>
    </location>
</feature>
<feature type="compositionally biased region" description="Basic and acidic residues" evidence="6">
    <location>
        <begin position="485"/>
        <end position="507"/>
    </location>
</feature>
<name>A0A067RA28_ZOONE</name>
<feature type="compositionally biased region" description="Basic and acidic residues" evidence="6">
    <location>
        <begin position="665"/>
        <end position="685"/>
    </location>
</feature>
<feature type="compositionally biased region" description="Basic and acidic residues" evidence="6">
    <location>
        <begin position="419"/>
        <end position="431"/>
    </location>
</feature>
<accession>A0A067RA28</accession>
<dbReference type="GO" id="GO:0005634">
    <property type="term" value="C:nucleus"/>
    <property type="evidence" value="ECO:0007669"/>
    <property type="project" value="UniProtKB-SubCell"/>
</dbReference>
<evidence type="ECO:0000256" key="3">
    <source>
        <dbReference type="ARBA" id="ARBA00023242"/>
    </source>
</evidence>
<feature type="compositionally biased region" description="Polar residues" evidence="6">
    <location>
        <begin position="595"/>
        <end position="606"/>
    </location>
</feature>
<feature type="compositionally biased region" description="Basic residues" evidence="6">
    <location>
        <begin position="244"/>
        <end position="263"/>
    </location>
</feature>
<evidence type="ECO:0000313" key="8">
    <source>
        <dbReference type="EMBL" id="KDR15439.1"/>
    </source>
</evidence>
<dbReference type="STRING" id="136037.A0A067RA28"/>
<feature type="compositionally biased region" description="Polar residues" evidence="6">
    <location>
        <begin position="575"/>
        <end position="587"/>
    </location>
</feature>
<dbReference type="Proteomes" id="UP000027135">
    <property type="component" value="Unassembled WGS sequence"/>
</dbReference>
<dbReference type="PANTHER" id="PTHR23196">
    <property type="entry name" value="PAX TRANSCRIPTION ACTIVATION DOMAIN INTERACTING PROTEIN"/>
    <property type="match status" value="1"/>
</dbReference>
<keyword evidence="9" id="KW-1185">Reference proteome</keyword>
<dbReference type="Gene3D" id="3.40.50.10190">
    <property type="entry name" value="BRCT domain"/>
    <property type="match status" value="2"/>
</dbReference>
<feature type="compositionally biased region" description="Polar residues" evidence="6">
    <location>
        <begin position="48"/>
        <end position="61"/>
    </location>
</feature>
<feature type="compositionally biased region" description="Basic and acidic residues" evidence="6">
    <location>
        <begin position="110"/>
        <end position="125"/>
    </location>
</feature>
<feature type="compositionally biased region" description="Basic and acidic residues" evidence="6">
    <location>
        <begin position="134"/>
        <end position="150"/>
    </location>
</feature>
<feature type="compositionally biased region" description="Basic and acidic residues" evidence="6">
    <location>
        <begin position="327"/>
        <end position="340"/>
    </location>
</feature>
<feature type="compositionally biased region" description="Polar residues" evidence="6">
    <location>
        <begin position="857"/>
        <end position="867"/>
    </location>
</feature>
<feature type="compositionally biased region" description="Basic and acidic residues" evidence="6">
    <location>
        <begin position="450"/>
        <end position="466"/>
    </location>
</feature>
<feature type="region of interest" description="Disordered" evidence="6">
    <location>
        <begin position="740"/>
        <end position="906"/>
    </location>
</feature>
<feature type="region of interest" description="Disordered" evidence="6">
    <location>
        <begin position="1"/>
        <end position="170"/>
    </location>
</feature>
<dbReference type="AlphaFoldDB" id="A0A067RA28"/>
<dbReference type="eggNOG" id="KOG2043">
    <property type="taxonomic scope" value="Eukaryota"/>
</dbReference>
<feature type="compositionally biased region" description="Basic and acidic residues" evidence="6">
    <location>
        <begin position="752"/>
        <end position="774"/>
    </location>
</feature>
<evidence type="ECO:0000256" key="4">
    <source>
        <dbReference type="ARBA" id="ARBA00023858"/>
    </source>
</evidence>
<evidence type="ECO:0000256" key="1">
    <source>
        <dbReference type="ARBA" id="ARBA00004123"/>
    </source>
</evidence>
<feature type="compositionally biased region" description="Polar residues" evidence="6">
    <location>
        <begin position="875"/>
        <end position="896"/>
    </location>
</feature>
<feature type="compositionally biased region" description="Basic and acidic residues" evidence="6">
    <location>
        <begin position="812"/>
        <end position="843"/>
    </location>
</feature>
<reference evidence="8 9" key="1">
    <citation type="journal article" date="2014" name="Nat. Commun.">
        <title>Molecular traces of alternative social organization in a termite genome.</title>
        <authorList>
            <person name="Terrapon N."/>
            <person name="Li C."/>
            <person name="Robertson H.M."/>
            <person name="Ji L."/>
            <person name="Meng X."/>
            <person name="Booth W."/>
            <person name="Chen Z."/>
            <person name="Childers C.P."/>
            <person name="Glastad K.M."/>
            <person name="Gokhale K."/>
            <person name="Gowin J."/>
            <person name="Gronenberg W."/>
            <person name="Hermansen R.A."/>
            <person name="Hu H."/>
            <person name="Hunt B.G."/>
            <person name="Huylmans A.K."/>
            <person name="Khalil S.M."/>
            <person name="Mitchell R.D."/>
            <person name="Munoz-Torres M.C."/>
            <person name="Mustard J.A."/>
            <person name="Pan H."/>
            <person name="Reese J.T."/>
            <person name="Scharf M.E."/>
            <person name="Sun F."/>
            <person name="Vogel H."/>
            <person name="Xiao J."/>
            <person name="Yang W."/>
            <person name="Yang Z."/>
            <person name="Yang Z."/>
            <person name="Zhou J."/>
            <person name="Zhu J."/>
            <person name="Brent C.S."/>
            <person name="Elsik C.G."/>
            <person name="Goodisman M.A."/>
            <person name="Liberles D.A."/>
            <person name="Roe R.M."/>
            <person name="Vargo E.L."/>
            <person name="Vilcinskas A."/>
            <person name="Wang J."/>
            <person name="Bornberg-Bauer E."/>
            <person name="Korb J."/>
            <person name="Zhang G."/>
            <person name="Liebig J."/>
        </authorList>
    </citation>
    <scope>NUCLEOTIDE SEQUENCE [LARGE SCALE GENOMIC DNA]</scope>
    <source>
        <tissue evidence="8">Whole organism</tissue>
    </source>
</reference>
<sequence length="1100" mass="121949">MAESVIPDTPKPEMREAEEPHGSTLRAEKAGDGERGMEGLRKPGIPTSGVQKENNEVSGMTESKKTNDSVLGTHGNGRGTSDMNEIKKPGDNMASDQGCFNGKHLISNSKKSDIKSTQKEDDSKCEGAGSEIPSDDKSSIHDGSGDKTDSENVLEANSQKIQVDRSSELNKVKKSAVPIDAHKNVDVVDKLIDDNLNDTFELIMPSSQDLMKAVKAYEAKQSPFKPEEVIPSEDEEPSSLTLKIPRHSHLKSKRAKVRKRPCTKSKASDATVVGSVKHLPDESSVDVSTISNAAAGTSRRRKLSYEDIDQSDKSDIILQASKQRRLSNKDPLENDSKNEVNDMTSRRRSRRCPGEIQQIETEDVVNTDKENGKARTSKIVKGQDEIVASADSQTETNVKLSIETSRREKSLRSGVHRNKKEEQGFKSEQSNKPRKGRRRLKEVVESTEDNDNKETGKRSVDKKEDVENALATSIRPSIQQKMTRKIRDSLGSDKSEGSPAPEEERSKSRSRGRLSSNSQNEVNERVELSTHRTLRSRKVSLSKPPSEELLKNSEDFGGNTSKDVKEKKITDSVPGRQNVSLRKSPGQSKGDGEVTSVTDSSKNRSPQKVARRNDIEIVSNRERKRKTEETVTEAASKRSKKAKSQENSADRCSPETSKNVLNTDESFKDLDSDFRTRISGRKERQTANVEAMQEPSTNIHSVLKSSSSSSIESVQSCTGRSVRRRMAVAVKDTNLSFLNVSGRPQRGVKHAKSADEERAEHLPAKQTKTEEKLSKTHSPSFENSVQNDEVKCVQSPRRGRTRRKVMSSQKSEITETAKHDTKSGQRERTSRISKTDKTYKGLENEPTTPKSRKINLSADQDITPQHARSSRGRGTPQSNIRLSSQKSDSNVSTQRRSTPRRMASAGGTAHHVLFTGFSDSKQEYVVRQLGGRVVDLPESCSVLVTDRVRRTYKFLCIMGRGKPIVSPEWLAQCQRSGCFVDPWKFLIKDHESESKFKFQLRESLEVAARTNLLAGYSVYVTPKVNPPPSEMKGIIESCGGVFMSLGAVKSWPVNSFIISCSDDKASWSKLKKSGKPIVGADVLLLGVLHQKLDLKSNTLV</sequence>
<feature type="compositionally biased region" description="Polar residues" evidence="6">
    <location>
        <begin position="776"/>
        <end position="787"/>
    </location>
</feature>
<dbReference type="GO" id="GO:0006974">
    <property type="term" value="P:DNA damage response"/>
    <property type="evidence" value="ECO:0007669"/>
    <property type="project" value="UniProtKB-KW"/>
</dbReference>
<proteinExistence type="predicted"/>
<evidence type="ECO:0000256" key="2">
    <source>
        <dbReference type="ARBA" id="ARBA00022763"/>
    </source>
</evidence>
<evidence type="ECO:0000256" key="6">
    <source>
        <dbReference type="SAM" id="MobiDB-lite"/>
    </source>
</evidence>
<dbReference type="SMART" id="SM00292">
    <property type="entry name" value="BRCT"/>
    <property type="match status" value="2"/>
</dbReference>
<feature type="compositionally biased region" description="Polar residues" evidence="6">
    <location>
        <begin position="654"/>
        <end position="664"/>
    </location>
</feature>
<organism evidence="8 9">
    <name type="scientific">Zootermopsis nevadensis</name>
    <name type="common">Dampwood termite</name>
    <dbReference type="NCBI Taxonomy" id="136037"/>
    <lineage>
        <taxon>Eukaryota</taxon>
        <taxon>Metazoa</taxon>
        <taxon>Ecdysozoa</taxon>
        <taxon>Arthropoda</taxon>
        <taxon>Hexapoda</taxon>
        <taxon>Insecta</taxon>
        <taxon>Pterygota</taxon>
        <taxon>Neoptera</taxon>
        <taxon>Polyneoptera</taxon>
        <taxon>Dictyoptera</taxon>
        <taxon>Blattodea</taxon>
        <taxon>Blattoidea</taxon>
        <taxon>Termitoidae</taxon>
        <taxon>Termopsidae</taxon>
        <taxon>Zootermopsis</taxon>
    </lineage>
</organism>
<keyword evidence="2" id="KW-0227">DNA damage</keyword>
<dbReference type="PANTHER" id="PTHR23196:SF1">
    <property type="entry name" value="PAX-INTERACTING PROTEIN 1"/>
    <property type="match status" value="1"/>
</dbReference>